<evidence type="ECO:0000313" key="13">
    <source>
        <dbReference type="Proteomes" id="UP000236248"/>
    </source>
</evidence>
<evidence type="ECO:0000256" key="3">
    <source>
        <dbReference type="ARBA" id="ARBA00022532"/>
    </source>
</evidence>
<feature type="binding site" evidence="8">
    <location>
        <position position="93"/>
    </location>
    <ligand>
        <name>NAD(+)</name>
        <dbReference type="ChEBI" id="CHEBI:57540"/>
    </ligand>
</feature>
<dbReference type="InterPro" id="IPR001236">
    <property type="entry name" value="Lactate/malate_DH_N"/>
</dbReference>
<evidence type="ECO:0000256" key="9">
    <source>
        <dbReference type="RuleBase" id="RU003369"/>
    </source>
</evidence>
<name>A0A2K5ASZ6_9ARCH</name>
<feature type="active site" description="Proton acceptor" evidence="6">
    <location>
        <position position="173"/>
    </location>
</feature>
<feature type="binding site" evidence="7">
    <location>
        <position position="80"/>
    </location>
    <ligand>
        <name>substrate</name>
    </ligand>
</feature>
<dbReference type="KEGG" id="ncv:NCAV_1613"/>
<evidence type="ECO:0000256" key="6">
    <source>
        <dbReference type="PIRSR" id="PIRSR000102-1"/>
    </source>
</evidence>
<dbReference type="CDD" id="cd01339">
    <property type="entry name" value="LDH-like_MDH"/>
    <property type="match status" value="1"/>
</dbReference>
<proteinExistence type="inferred from homology"/>
<sequence length="304" mass="32914">MITIVGSGKVGSSIALQAGMREVDDSILLLDIIKGLPQGEAMDINHTLAEQGKDTILRGSNEYADMQGSDIVVIVAGVGRKPGMTRMDLLNTNAGIVRDVARKVAEYARDSIVITVTNPLDPMTYITWKVTNFKPSRVMGMGNLLDLSRFKSFIADELKVSRHSIQALVIGEHGENMLPLVRYSSIAGIPLMHLISAEKAKEIVEKTRKVAAEVIALKGATIYAPANAVAEMLDAIARDRRAIMPVCAYPDGKYGIKDICIGVPAMIGGEGIEEIVEIELNDEERAIFDNGVKAVREAVRSVEI</sequence>
<dbReference type="InterPro" id="IPR011275">
    <property type="entry name" value="Malate_DH_type3"/>
</dbReference>
<evidence type="ECO:0000259" key="11">
    <source>
        <dbReference type="Pfam" id="PF02866"/>
    </source>
</evidence>
<dbReference type="PANTHER" id="PTHR43128:SF16">
    <property type="entry name" value="L-LACTATE DEHYDROGENASE"/>
    <property type="match status" value="1"/>
</dbReference>
<dbReference type="InterPro" id="IPR022383">
    <property type="entry name" value="Lactate/malate_DH_C"/>
</dbReference>
<gene>
    <name evidence="12" type="primary">mdh</name>
    <name evidence="12" type="ORF">NCAV_1613</name>
</gene>
<keyword evidence="4 9" id="KW-0560">Oxidoreductase</keyword>
<dbReference type="NCBIfam" id="NF004863">
    <property type="entry name" value="PRK06223.1"/>
    <property type="match status" value="1"/>
</dbReference>
<dbReference type="PANTHER" id="PTHR43128">
    <property type="entry name" value="L-2-HYDROXYCARBOXYLATE DEHYDROGENASE (NAD(P)(+))"/>
    <property type="match status" value="1"/>
</dbReference>
<keyword evidence="3" id="KW-0816">Tricarboxylic acid cycle</keyword>
<dbReference type="GeneID" id="41595604"/>
<dbReference type="InterPro" id="IPR036291">
    <property type="entry name" value="NAD(P)-bd_dom_sf"/>
</dbReference>
<feature type="binding site" evidence="7">
    <location>
        <position position="86"/>
    </location>
    <ligand>
        <name>substrate</name>
    </ligand>
</feature>
<dbReference type="Gene3D" id="3.40.50.720">
    <property type="entry name" value="NAD(P)-binding Rossmann-like Domain"/>
    <property type="match status" value="1"/>
</dbReference>
<feature type="binding site" evidence="8">
    <location>
        <begin position="6"/>
        <end position="11"/>
    </location>
    <ligand>
        <name>NAD(+)</name>
        <dbReference type="ChEBI" id="CHEBI:57540"/>
    </ligand>
</feature>
<dbReference type="Gene3D" id="3.90.110.10">
    <property type="entry name" value="Lactate dehydrogenase/glycoside hydrolase, family 4, C-terminal"/>
    <property type="match status" value="1"/>
</dbReference>
<dbReference type="SUPFAM" id="SSF56327">
    <property type="entry name" value="LDH C-terminal domain-like"/>
    <property type="match status" value="1"/>
</dbReference>
<dbReference type="EMBL" id="LT981265">
    <property type="protein sequence ID" value="SPC34776.1"/>
    <property type="molecule type" value="Genomic_DNA"/>
</dbReference>
<evidence type="ECO:0000256" key="2">
    <source>
        <dbReference type="ARBA" id="ARBA00020382"/>
    </source>
</evidence>
<evidence type="ECO:0000256" key="4">
    <source>
        <dbReference type="ARBA" id="ARBA00023002"/>
    </source>
</evidence>
<dbReference type="Proteomes" id="UP000236248">
    <property type="component" value="Chromosome NCAV"/>
</dbReference>
<dbReference type="SMR" id="A0A2K5ASZ6"/>
<evidence type="ECO:0000256" key="1">
    <source>
        <dbReference type="ARBA" id="ARBA00008104"/>
    </source>
</evidence>
<keyword evidence="13" id="KW-1185">Reference proteome</keyword>
<dbReference type="GO" id="GO:0006089">
    <property type="term" value="P:lactate metabolic process"/>
    <property type="evidence" value="ECO:0007669"/>
    <property type="project" value="TreeGrafter"/>
</dbReference>
<dbReference type="FunFam" id="3.40.50.720:FF:000018">
    <property type="entry name" value="Malate dehydrogenase"/>
    <property type="match status" value="1"/>
</dbReference>
<dbReference type="RefSeq" id="WP_103286624.1">
    <property type="nucleotide sequence ID" value="NZ_LT981265.1"/>
</dbReference>
<dbReference type="AlphaFoldDB" id="A0A2K5ASZ6"/>
<feature type="binding site" evidence="8">
    <location>
        <position position="31"/>
    </location>
    <ligand>
        <name>NAD(+)</name>
        <dbReference type="ChEBI" id="CHEBI:57540"/>
    </ligand>
</feature>
<feature type="domain" description="Lactate/malate dehydrogenase N-terminal" evidence="10">
    <location>
        <begin position="2"/>
        <end position="140"/>
    </location>
</feature>
<dbReference type="PRINTS" id="PR00086">
    <property type="entry name" value="LLDHDRGNASE"/>
</dbReference>
<dbReference type="SUPFAM" id="SSF51735">
    <property type="entry name" value="NAD(P)-binding Rossmann-fold domains"/>
    <property type="match status" value="1"/>
</dbReference>
<evidence type="ECO:0000256" key="5">
    <source>
        <dbReference type="ARBA" id="ARBA00023027"/>
    </source>
</evidence>
<evidence type="ECO:0000256" key="8">
    <source>
        <dbReference type="PIRSR" id="PIRSR000102-3"/>
    </source>
</evidence>
<dbReference type="GO" id="GO:0004459">
    <property type="term" value="F:L-lactate dehydrogenase (NAD+) activity"/>
    <property type="evidence" value="ECO:0007669"/>
    <property type="project" value="TreeGrafter"/>
</dbReference>
<feature type="binding site" evidence="7">
    <location>
        <position position="118"/>
    </location>
    <ligand>
        <name>substrate</name>
    </ligand>
</feature>
<dbReference type="InterPro" id="IPR001557">
    <property type="entry name" value="L-lactate/malate_DH"/>
</dbReference>
<dbReference type="PIRSF" id="PIRSF000102">
    <property type="entry name" value="Lac_mal_DH"/>
    <property type="match status" value="1"/>
</dbReference>
<dbReference type="InterPro" id="IPR015955">
    <property type="entry name" value="Lactate_DH/Glyco_Ohase_4_C"/>
</dbReference>
<evidence type="ECO:0000256" key="7">
    <source>
        <dbReference type="PIRSR" id="PIRSR000102-2"/>
    </source>
</evidence>
<evidence type="ECO:0000313" key="12">
    <source>
        <dbReference type="EMBL" id="SPC34776.1"/>
    </source>
</evidence>
<dbReference type="Pfam" id="PF02866">
    <property type="entry name" value="Ldh_1_C"/>
    <property type="match status" value="1"/>
</dbReference>
<feature type="binding site" evidence="8">
    <location>
        <begin position="116"/>
        <end position="118"/>
    </location>
    <ligand>
        <name>NAD(+)</name>
        <dbReference type="ChEBI" id="CHEBI:57540"/>
    </ligand>
</feature>
<accession>A0A2K5ASZ6</accession>
<organism evidence="12 13">
    <name type="scientific">Candidatus Nitrosocaldus cavascurensis</name>
    <dbReference type="NCBI Taxonomy" id="2058097"/>
    <lineage>
        <taxon>Archaea</taxon>
        <taxon>Nitrososphaerota</taxon>
        <taxon>Nitrososphaeria</taxon>
        <taxon>Candidatus Nitrosocaldales</taxon>
        <taxon>Candidatus Nitrosocaldaceae</taxon>
        <taxon>Candidatus Nitrosocaldus</taxon>
    </lineage>
</organism>
<dbReference type="Pfam" id="PF00056">
    <property type="entry name" value="Ldh_1_N"/>
    <property type="match status" value="1"/>
</dbReference>
<feature type="binding site" evidence="7">
    <location>
        <position position="149"/>
    </location>
    <ligand>
        <name>substrate</name>
    </ligand>
</feature>
<dbReference type="GO" id="GO:0006099">
    <property type="term" value="P:tricarboxylic acid cycle"/>
    <property type="evidence" value="ECO:0007669"/>
    <property type="project" value="UniProtKB-KW"/>
</dbReference>
<keyword evidence="5 8" id="KW-0520">NAD</keyword>
<evidence type="ECO:0000259" key="10">
    <source>
        <dbReference type="Pfam" id="PF00056"/>
    </source>
</evidence>
<feature type="domain" description="Lactate/malate dehydrogenase C-terminal" evidence="11">
    <location>
        <begin position="145"/>
        <end position="298"/>
    </location>
</feature>
<reference evidence="13" key="1">
    <citation type="submission" date="2018-01" db="EMBL/GenBank/DDBJ databases">
        <authorList>
            <person name="Kerou L M."/>
        </authorList>
    </citation>
    <scope>NUCLEOTIDE SEQUENCE [LARGE SCALE GENOMIC DNA]</scope>
    <source>
        <strain evidence="13">SCU2</strain>
    </source>
</reference>
<protein>
    <recommendedName>
        <fullName evidence="2">Malate dehydrogenase</fullName>
    </recommendedName>
</protein>
<comment type="similarity">
    <text evidence="1 9">Belongs to the LDH/MDH superfamily.</text>
</comment>